<accession>A0A2A6DZG9</accession>
<comment type="caution">
    <text evidence="6">The sequence shown here is derived from an EMBL/GenBank/DDBJ whole genome shotgun (WGS) entry which is preliminary data.</text>
</comment>
<dbReference type="Proteomes" id="UP000243688">
    <property type="component" value="Unassembled WGS sequence"/>
</dbReference>
<name>A0A2A6DZG9_9BACL</name>
<organism evidence="6 7">
    <name type="scientific">Candidatus Reconcilbacillus cellulovorans</name>
    <dbReference type="NCBI Taxonomy" id="1906605"/>
    <lineage>
        <taxon>Bacteria</taxon>
        <taxon>Bacillati</taxon>
        <taxon>Bacillota</taxon>
        <taxon>Bacilli</taxon>
        <taxon>Bacillales</taxon>
        <taxon>Paenibacillaceae</taxon>
        <taxon>Candidatus Reconcilbacillus</taxon>
    </lineage>
</organism>
<evidence type="ECO:0000256" key="3">
    <source>
        <dbReference type="ARBA" id="ARBA00022722"/>
    </source>
</evidence>
<dbReference type="InterPro" id="IPR051813">
    <property type="entry name" value="HepT_RNase_toxin"/>
</dbReference>
<dbReference type="GO" id="GO:0000166">
    <property type="term" value="F:nucleotide binding"/>
    <property type="evidence" value="ECO:0007669"/>
    <property type="project" value="UniProtKB-KW"/>
</dbReference>
<dbReference type="PANTHER" id="PTHR34139:SF1">
    <property type="entry name" value="RNASE MJ1380-RELATED"/>
    <property type="match status" value="1"/>
</dbReference>
<evidence type="ECO:0000256" key="1">
    <source>
        <dbReference type="ARBA" id="ARBA00022553"/>
    </source>
</evidence>
<dbReference type="PANTHER" id="PTHR34139">
    <property type="entry name" value="UPF0331 PROTEIN MJ0127"/>
    <property type="match status" value="1"/>
</dbReference>
<keyword evidence="5" id="KW-0378">Hydrolase</keyword>
<evidence type="ECO:0008006" key="8">
    <source>
        <dbReference type="Google" id="ProtNLM"/>
    </source>
</evidence>
<evidence type="ECO:0000256" key="5">
    <source>
        <dbReference type="ARBA" id="ARBA00022801"/>
    </source>
</evidence>
<dbReference type="Pfam" id="PF01934">
    <property type="entry name" value="HepT-like"/>
    <property type="match status" value="1"/>
</dbReference>
<dbReference type="GO" id="GO:0004540">
    <property type="term" value="F:RNA nuclease activity"/>
    <property type="evidence" value="ECO:0007669"/>
    <property type="project" value="InterPro"/>
</dbReference>
<evidence type="ECO:0000256" key="4">
    <source>
        <dbReference type="ARBA" id="ARBA00022741"/>
    </source>
</evidence>
<dbReference type="AlphaFoldDB" id="A0A2A6DZG9"/>
<gene>
    <name evidence="6" type="ORF">BLM47_06910</name>
</gene>
<protein>
    <recommendedName>
        <fullName evidence="8">DUF86 domain-containing protein</fullName>
    </recommendedName>
</protein>
<evidence type="ECO:0000313" key="7">
    <source>
        <dbReference type="Proteomes" id="UP000243688"/>
    </source>
</evidence>
<reference evidence="6 7" key="1">
    <citation type="submission" date="2016-12" db="EMBL/GenBank/DDBJ databases">
        <title>Candidatus Reconcilibacillus cellulovorans genome.</title>
        <authorList>
            <person name="Kolinko S."/>
            <person name="Wu Y.-W."/>
            <person name="Tachea F."/>
            <person name="Denzel E."/>
            <person name="Hiras J."/>
            <person name="Baecker N."/>
            <person name="Chan L.J."/>
            <person name="Eichorst S.A."/>
            <person name="Frey D."/>
            <person name="Adams P.D."/>
            <person name="Pray T."/>
            <person name="Tanjore D."/>
            <person name="Petzold C.J."/>
            <person name="Gladden J.M."/>
            <person name="Simmons B.A."/>
            <person name="Singer S.W."/>
        </authorList>
    </citation>
    <scope>NUCLEOTIDE SEQUENCE [LARGE SCALE GENOMIC DNA]</scope>
    <source>
        <strain evidence="6">JTherm</strain>
    </source>
</reference>
<keyword evidence="3" id="KW-0540">Nuclease</keyword>
<keyword evidence="4" id="KW-0547">Nucleotide-binding</keyword>
<sequence>MKKDDFLYLADIQEALKRIMEYSSCSMEDFLASTMIQDAIIRNFEIMGEASKRLSNEFREAHPEIPWSLLARTRDRFIHHYAGVRMDILWSTIQNDLPLLQKQIGKIMKERHHS</sequence>
<dbReference type="InterPro" id="IPR008201">
    <property type="entry name" value="HepT-like"/>
</dbReference>
<dbReference type="EMBL" id="MOXJ01000014">
    <property type="protein sequence ID" value="PDO10458.1"/>
    <property type="molecule type" value="Genomic_DNA"/>
</dbReference>
<evidence type="ECO:0000313" key="6">
    <source>
        <dbReference type="EMBL" id="PDO10458.1"/>
    </source>
</evidence>
<proteinExistence type="predicted"/>
<dbReference type="GO" id="GO:0110001">
    <property type="term" value="C:toxin-antitoxin complex"/>
    <property type="evidence" value="ECO:0007669"/>
    <property type="project" value="InterPro"/>
</dbReference>
<evidence type="ECO:0000256" key="2">
    <source>
        <dbReference type="ARBA" id="ARBA00022649"/>
    </source>
</evidence>
<keyword evidence="1" id="KW-0597">Phosphoprotein</keyword>
<dbReference type="GO" id="GO:0016787">
    <property type="term" value="F:hydrolase activity"/>
    <property type="evidence" value="ECO:0007669"/>
    <property type="project" value="UniProtKB-KW"/>
</dbReference>
<keyword evidence="2" id="KW-1277">Toxin-antitoxin system</keyword>